<dbReference type="Gene3D" id="3.40.50.720">
    <property type="entry name" value="NAD(P)-binding Rossmann-like Domain"/>
    <property type="match status" value="1"/>
</dbReference>
<dbReference type="InterPro" id="IPR057326">
    <property type="entry name" value="KR_dom"/>
</dbReference>
<organism evidence="4 5">
    <name type="scientific">Mesorhizobium escarrei</name>
    <dbReference type="NCBI Taxonomy" id="666018"/>
    <lineage>
        <taxon>Bacteria</taxon>
        <taxon>Pseudomonadati</taxon>
        <taxon>Pseudomonadota</taxon>
        <taxon>Alphaproteobacteria</taxon>
        <taxon>Hyphomicrobiales</taxon>
        <taxon>Phyllobacteriaceae</taxon>
        <taxon>Mesorhizobium</taxon>
    </lineage>
</organism>
<dbReference type="InterPro" id="IPR002347">
    <property type="entry name" value="SDR_fam"/>
</dbReference>
<dbReference type="PRINTS" id="PR00081">
    <property type="entry name" value="GDHRDH"/>
</dbReference>
<dbReference type="InterPro" id="IPR036291">
    <property type="entry name" value="NAD(P)-bd_dom_sf"/>
</dbReference>
<evidence type="ECO:0000256" key="2">
    <source>
        <dbReference type="ARBA" id="ARBA00023002"/>
    </source>
</evidence>
<dbReference type="InterPro" id="IPR020904">
    <property type="entry name" value="Sc_DH/Rdtase_CS"/>
</dbReference>
<dbReference type="PANTHER" id="PTHR42760">
    <property type="entry name" value="SHORT-CHAIN DEHYDROGENASES/REDUCTASES FAMILY MEMBER"/>
    <property type="match status" value="1"/>
</dbReference>
<dbReference type="NCBIfam" id="NF009386">
    <property type="entry name" value="PRK12745.1"/>
    <property type="match status" value="1"/>
</dbReference>
<feature type="domain" description="Ketoreductase" evidence="3">
    <location>
        <begin position="6"/>
        <end position="193"/>
    </location>
</feature>
<dbReference type="EC" id="1.1.1.100" evidence="4"/>
<dbReference type="Pfam" id="PF13561">
    <property type="entry name" value="adh_short_C2"/>
    <property type="match status" value="1"/>
</dbReference>
<keyword evidence="2 4" id="KW-0560">Oxidoreductase</keyword>
<dbReference type="Proteomes" id="UP001153050">
    <property type="component" value="Unassembled WGS sequence"/>
</dbReference>
<dbReference type="PANTHER" id="PTHR42760:SF133">
    <property type="entry name" value="3-OXOACYL-[ACYL-CARRIER-PROTEIN] REDUCTASE"/>
    <property type="match status" value="1"/>
</dbReference>
<evidence type="ECO:0000313" key="5">
    <source>
        <dbReference type="Proteomes" id="UP001153050"/>
    </source>
</evidence>
<dbReference type="PRINTS" id="PR00080">
    <property type="entry name" value="SDRFAMILY"/>
</dbReference>
<keyword evidence="5" id="KW-1185">Reference proteome</keyword>
<evidence type="ECO:0000313" key="4">
    <source>
        <dbReference type="EMBL" id="CAH2400983.1"/>
    </source>
</evidence>
<proteinExistence type="inferred from homology"/>
<dbReference type="SMART" id="SM00822">
    <property type="entry name" value="PKS_KR"/>
    <property type="match status" value="1"/>
</dbReference>
<name>A0ABN8JTL9_9HYPH</name>
<evidence type="ECO:0000259" key="3">
    <source>
        <dbReference type="SMART" id="SM00822"/>
    </source>
</evidence>
<comment type="similarity">
    <text evidence="1">Belongs to the short-chain dehydrogenases/reductases (SDR) family.</text>
</comment>
<dbReference type="EMBL" id="CAKXZT010000121">
    <property type="protein sequence ID" value="CAH2400983.1"/>
    <property type="molecule type" value="Genomic_DNA"/>
</dbReference>
<dbReference type="GO" id="GO:0004316">
    <property type="term" value="F:3-oxoacyl-[acyl-carrier-protein] reductase (NADPH) activity"/>
    <property type="evidence" value="ECO:0007669"/>
    <property type="project" value="UniProtKB-EC"/>
</dbReference>
<dbReference type="SUPFAM" id="SSF51735">
    <property type="entry name" value="NAD(P)-binding Rossmann-fold domains"/>
    <property type="match status" value="1"/>
</dbReference>
<evidence type="ECO:0000256" key="1">
    <source>
        <dbReference type="ARBA" id="ARBA00006484"/>
    </source>
</evidence>
<reference evidence="4 5" key="1">
    <citation type="submission" date="2022-03" db="EMBL/GenBank/DDBJ databases">
        <authorList>
            <person name="Brunel B."/>
        </authorList>
    </citation>
    <scope>NUCLEOTIDE SEQUENCE [LARGE SCALE GENOMIC DNA]</scope>
    <source>
        <strain evidence="4">STM5069sample</strain>
    </source>
</reference>
<comment type="caution">
    <text evidence="4">The sequence shown here is derived from an EMBL/GenBank/DDBJ whole genome shotgun (WGS) entry which is preliminary data.</text>
</comment>
<sequence>MSSVRQAAFITGSSRGIGLATAVELARNGFDIALNGPIEDAELAAAEKAVAAEGAKTVRVPGDVSVTASHAAMLEQAEAAIGPLSTLVNNAGVSVLNRGDLLDVSEDSYDRCMAVNAKAQFFMSQAFARLLVSRTRDDGRFYSLINVSSSNAVAVAVQRGEYCTSKAAAAMIAKVFAVRLGSEGIAVYDIQPGVIETDMTRVARDMYQKRISEQGLTLFPRLGDPSEIGRIIATLATGGLPYTTGHVISADAGMLVSRF</sequence>
<accession>A0ABN8JTL9</accession>
<protein>
    <submittedName>
        <fullName evidence="4">3-oxoacyl-(Acyl-carrier-protein) reductase FabG</fullName>
        <ecNumber evidence="4">1.1.1.100</ecNumber>
    </submittedName>
</protein>
<dbReference type="PROSITE" id="PS00061">
    <property type="entry name" value="ADH_SHORT"/>
    <property type="match status" value="1"/>
</dbReference>
<gene>
    <name evidence="4" type="ORF">MES5069_270187</name>
</gene>
<dbReference type="RefSeq" id="WP_254018565.1">
    <property type="nucleotide sequence ID" value="NZ_CAKXZT010000121.1"/>
</dbReference>